<keyword evidence="9" id="KW-1185">Reference proteome</keyword>
<dbReference type="GO" id="GO:0008519">
    <property type="term" value="F:ammonium channel activity"/>
    <property type="evidence" value="ECO:0007669"/>
    <property type="project" value="InterPro"/>
</dbReference>
<dbReference type="InterPro" id="IPR024041">
    <property type="entry name" value="NH4_transpt_AmtB-like_dom"/>
</dbReference>
<sequence length="387" mass="42701">MAIRINAFIVTLATVQILLIVAYSILTFHDGYGDQQKLDTARQKQLDLEASLREPTPAPQEYQYGQPDLSFMFDLNMYSYMGMCLTMTYLRKYAYTSLGMSFLMGCLAQEWCGLLLQWIPLAHCSYLQQTFKQVGCPYGDNPDISQFENNLRALACTCNSFSDKIALEISDFIKAQYGVVAVLISYGALLGKVNPLQMMIIVIMNSAAYCGNKFLCVDYRGGVDGTGSLYTTHIFGAAFGLGCSVLVSGHRPHENPDNAPRYQSNNYAILGSLFMFVTYPSFNCFWAPAELRMYVATNTFMALIAGCFFSFIWANFIYPEGPSVMHLQDGVLAAGVAASTPACMFIPPLLMMIVGAGGTLIATLSFRFIQPLIEDQDTQAKTLPAAS</sequence>
<evidence type="ECO:0000256" key="2">
    <source>
        <dbReference type="ARBA" id="ARBA00022692"/>
    </source>
</evidence>
<dbReference type="KEGG" id="gtt:GUITHDRAFT_109920"/>
<dbReference type="HOGENOM" id="CLU_714659_0_0_1"/>
<proteinExistence type="predicted"/>
<feature type="transmembrane region" description="Helical" evidence="5">
    <location>
        <begin position="349"/>
        <end position="369"/>
    </location>
</feature>
<dbReference type="Proteomes" id="UP000011087">
    <property type="component" value="Unassembled WGS sequence"/>
</dbReference>
<feature type="transmembrane region" description="Helical" evidence="5">
    <location>
        <begin position="77"/>
        <end position="94"/>
    </location>
</feature>
<evidence type="ECO:0000313" key="9">
    <source>
        <dbReference type="Proteomes" id="UP000011087"/>
    </source>
</evidence>
<dbReference type="PaxDb" id="55529-EKX44137"/>
<organism evidence="7">
    <name type="scientific">Guillardia theta (strain CCMP2712)</name>
    <name type="common">Cryptophyte</name>
    <dbReference type="NCBI Taxonomy" id="905079"/>
    <lineage>
        <taxon>Eukaryota</taxon>
        <taxon>Cryptophyceae</taxon>
        <taxon>Pyrenomonadales</taxon>
        <taxon>Geminigeraceae</taxon>
        <taxon>Guillardia</taxon>
    </lineage>
</organism>
<keyword evidence="3 5" id="KW-1133">Transmembrane helix</keyword>
<evidence type="ECO:0000256" key="1">
    <source>
        <dbReference type="ARBA" id="ARBA00004141"/>
    </source>
</evidence>
<reference evidence="8" key="3">
    <citation type="submission" date="2016-03" db="UniProtKB">
        <authorList>
            <consortium name="EnsemblProtists"/>
        </authorList>
    </citation>
    <scope>IDENTIFICATION</scope>
</reference>
<dbReference type="OrthoDB" id="534912at2759"/>
<feature type="transmembrane region" description="Helical" evidence="5">
    <location>
        <begin position="267"/>
        <end position="287"/>
    </location>
</feature>
<gene>
    <name evidence="7" type="ORF">GUITHDRAFT_109920</name>
</gene>
<evidence type="ECO:0000313" key="7">
    <source>
        <dbReference type="EMBL" id="EKX44137.1"/>
    </source>
</evidence>
<dbReference type="Pfam" id="PF00909">
    <property type="entry name" value="Ammonium_transp"/>
    <property type="match status" value="1"/>
</dbReference>
<reference evidence="9" key="2">
    <citation type="submission" date="2012-11" db="EMBL/GenBank/DDBJ databases">
        <authorList>
            <person name="Kuo A."/>
            <person name="Curtis B.A."/>
            <person name="Tanifuji G."/>
            <person name="Burki F."/>
            <person name="Gruber A."/>
            <person name="Irimia M."/>
            <person name="Maruyama S."/>
            <person name="Arias M.C."/>
            <person name="Ball S.G."/>
            <person name="Gile G.H."/>
            <person name="Hirakawa Y."/>
            <person name="Hopkins J.F."/>
            <person name="Rensing S.A."/>
            <person name="Schmutz J."/>
            <person name="Symeonidi A."/>
            <person name="Elias M."/>
            <person name="Eveleigh R.J."/>
            <person name="Herman E.K."/>
            <person name="Klute M.J."/>
            <person name="Nakayama T."/>
            <person name="Obornik M."/>
            <person name="Reyes-Prieto A."/>
            <person name="Armbrust E.V."/>
            <person name="Aves S.J."/>
            <person name="Beiko R.G."/>
            <person name="Coutinho P."/>
            <person name="Dacks J.B."/>
            <person name="Durnford D.G."/>
            <person name="Fast N.M."/>
            <person name="Green B.R."/>
            <person name="Grisdale C."/>
            <person name="Hempe F."/>
            <person name="Henrissat B."/>
            <person name="Hoppner M.P."/>
            <person name="Ishida K.-I."/>
            <person name="Kim E."/>
            <person name="Koreny L."/>
            <person name="Kroth P.G."/>
            <person name="Liu Y."/>
            <person name="Malik S.-B."/>
            <person name="Maier U.G."/>
            <person name="McRose D."/>
            <person name="Mock T."/>
            <person name="Neilson J.A."/>
            <person name="Onodera N.T."/>
            <person name="Poole A.M."/>
            <person name="Pritham E.J."/>
            <person name="Richards T.A."/>
            <person name="Rocap G."/>
            <person name="Roy S.W."/>
            <person name="Sarai C."/>
            <person name="Schaack S."/>
            <person name="Shirato S."/>
            <person name="Slamovits C.H."/>
            <person name="Spencer D.F."/>
            <person name="Suzuki S."/>
            <person name="Worden A.Z."/>
            <person name="Zauner S."/>
            <person name="Barry K."/>
            <person name="Bell C."/>
            <person name="Bharti A.K."/>
            <person name="Crow J.A."/>
            <person name="Grimwood J."/>
            <person name="Kramer R."/>
            <person name="Lindquist E."/>
            <person name="Lucas S."/>
            <person name="Salamov A."/>
            <person name="McFadden G.I."/>
            <person name="Lane C.E."/>
            <person name="Keeling P.J."/>
            <person name="Gray M.W."/>
            <person name="Grigoriev I.V."/>
            <person name="Archibald J.M."/>
        </authorList>
    </citation>
    <scope>NUCLEOTIDE SEQUENCE</scope>
    <source>
        <strain evidence="9">CCMP2712</strain>
    </source>
</reference>
<feature type="transmembrane region" description="Helical" evidence="5">
    <location>
        <begin position="299"/>
        <end position="318"/>
    </location>
</feature>
<dbReference type="AlphaFoldDB" id="L1J712"/>
<protein>
    <recommendedName>
        <fullName evidence="6">Ammonium transporter AmtB-like domain-containing protein</fullName>
    </recommendedName>
</protein>
<evidence type="ECO:0000256" key="3">
    <source>
        <dbReference type="ARBA" id="ARBA00022989"/>
    </source>
</evidence>
<comment type="subcellular location">
    <subcellularLocation>
        <location evidence="1">Membrane</location>
        <topology evidence="1">Multi-pass membrane protein</topology>
    </subcellularLocation>
</comment>
<dbReference type="GeneID" id="17300795"/>
<feature type="transmembrane region" description="Helical" evidence="5">
    <location>
        <begin position="227"/>
        <end position="247"/>
    </location>
</feature>
<evidence type="ECO:0000256" key="5">
    <source>
        <dbReference type="SAM" id="Phobius"/>
    </source>
</evidence>
<keyword evidence="4 5" id="KW-0472">Membrane</keyword>
<evidence type="ECO:0000313" key="8">
    <source>
        <dbReference type="EnsemblProtists" id="EKX44137"/>
    </source>
</evidence>
<dbReference type="eggNOG" id="KOG3796">
    <property type="taxonomic scope" value="Eukaryota"/>
</dbReference>
<feature type="transmembrane region" description="Helical" evidence="5">
    <location>
        <begin position="196"/>
        <end position="215"/>
    </location>
</feature>
<dbReference type="InterPro" id="IPR029020">
    <property type="entry name" value="Ammonium/urea_transptr"/>
</dbReference>
<dbReference type="EMBL" id="JH993006">
    <property type="protein sequence ID" value="EKX44137.1"/>
    <property type="molecule type" value="Genomic_DNA"/>
</dbReference>
<evidence type="ECO:0000256" key="4">
    <source>
        <dbReference type="ARBA" id="ARBA00023136"/>
    </source>
</evidence>
<evidence type="ECO:0000259" key="6">
    <source>
        <dbReference type="Pfam" id="PF00909"/>
    </source>
</evidence>
<dbReference type="PANTHER" id="PTHR11730">
    <property type="entry name" value="AMMONIUM TRANSPORTER"/>
    <property type="match status" value="1"/>
</dbReference>
<name>L1J712_GUITC</name>
<dbReference type="SUPFAM" id="SSF111352">
    <property type="entry name" value="Ammonium transporter"/>
    <property type="match status" value="1"/>
</dbReference>
<dbReference type="GO" id="GO:0097272">
    <property type="term" value="P:ammonium homeostasis"/>
    <property type="evidence" value="ECO:0007669"/>
    <property type="project" value="TreeGrafter"/>
</dbReference>
<dbReference type="PANTHER" id="PTHR11730:SF43">
    <property type="entry name" value="BLOOD GROUP RH(CE) POLYPEPTIDE-RELATED"/>
    <property type="match status" value="1"/>
</dbReference>
<feature type="domain" description="Ammonium transporter AmtB-like" evidence="6">
    <location>
        <begin position="164"/>
        <end position="369"/>
    </location>
</feature>
<feature type="transmembrane region" description="Helical" evidence="5">
    <location>
        <begin position="7"/>
        <end position="26"/>
    </location>
</feature>
<dbReference type="RefSeq" id="XP_005831117.1">
    <property type="nucleotide sequence ID" value="XM_005831060.1"/>
</dbReference>
<reference evidence="7 9" key="1">
    <citation type="journal article" date="2012" name="Nature">
        <title>Algal genomes reveal evolutionary mosaicism and the fate of nucleomorphs.</title>
        <authorList>
            <consortium name="DOE Joint Genome Institute"/>
            <person name="Curtis B.A."/>
            <person name="Tanifuji G."/>
            <person name="Burki F."/>
            <person name="Gruber A."/>
            <person name="Irimia M."/>
            <person name="Maruyama S."/>
            <person name="Arias M.C."/>
            <person name="Ball S.G."/>
            <person name="Gile G.H."/>
            <person name="Hirakawa Y."/>
            <person name="Hopkins J.F."/>
            <person name="Kuo A."/>
            <person name="Rensing S.A."/>
            <person name="Schmutz J."/>
            <person name="Symeonidi A."/>
            <person name="Elias M."/>
            <person name="Eveleigh R.J."/>
            <person name="Herman E.K."/>
            <person name="Klute M.J."/>
            <person name="Nakayama T."/>
            <person name="Obornik M."/>
            <person name="Reyes-Prieto A."/>
            <person name="Armbrust E.V."/>
            <person name="Aves S.J."/>
            <person name="Beiko R.G."/>
            <person name="Coutinho P."/>
            <person name="Dacks J.B."/>
            <person name="Durnford D.G."/>
            <person name="Fast N.M."/>
            <person name="Green B.R."/>
            <person name="Grisdale C.J."/>
            <person name="Hempel F."/>
            <person name="Henrissat B."/>
            <person name="Hoppner M.P."/>
            <person name="Ishida K."/>
            <person name="Kim E."/>
            <person name="Koreny L."/>
            <person name="Kroth P.G."/>
            <person name="Liu Y."/>
            <person name="Malik S.B."/>
            <person name="Maier U.G."/>
            <person name="McRose D."/>
            <person name="Mock T."/>
            <person name="Neilson J.A."/>
            <person name="Onodera N.T."/>
            <person name="Poole A.M."/>
            <person name="Pritham E.J."/>
            <person name="Richards T.A."/>
            <person name="Rocap G."/>
            <person name="Roy S.W."/>
            <person name="Sarai C."/>
            <person name="Schaack S."/>
            <person name="Shirato S."/>
            <person name="Slamovits C.H."/>
            <person name="Spencer D.F."/>
            <person name="Suzuki S."/>
            <person name="Worden A.Z."/>
            <person name="Zauner S."/>
            <person name="Barry K."/>
            <person name="Bell C."/>
            <person name="Bharti A.K."/>
            <person name="Crow J.A."/>
            <person name="Grimwood J."/>
            <person name="Kramer R."/>
            <person name="Lindquist E."/>
            <person name="Lucas S."/>
            <person name="Salamov A."/>
            <person name="McFadden G.I."/>
            <person name="Lane C.E."/>
            <person name="Keeling P.J."/>
            <person name="Gray M.W."/>
            <person name="Grigoriev I.V."/>
            <person name="Archibald J.M."/>
        </authorList>
    </citation>
    <scope>NUCLEOTIDE SEQUENCE</scope>
    <source>
        <strain evidence="7 9">CCMP2712</strain>
    </source>
</reference>
<keyword evidence="2 5" id="KW-0812">Transmembrane</keyword>
<accession>L1J712</accession>
<dbReference type="Gene3D" id="1.10.3430.10">
    <property type="entry name" value="Ammonium transporter AmtB like domains"/>
    <property type="match status" value="1"/>
</dbReference>
<dbReference type="EnsemblProtists" id="EKX44137">
    <property type="protein sequence ID" value="EKX44137"/>
    <property type="gene ID" value="GUITHDRAFT_109920"/>
</dbReference>
<dbReference type="GO" id="GO:0005886">
    <property type="term" value="C:plasma membrane"/>
    <property type="evidence" value="ECO:0007669"/>
    <property type="project" value="TreeGrafter"/>
</dbReference>
<dbReference type="OMA" id="TNMRIRF"/>